<proteinExistence type="predicted"/>
<evidence type="ECO:0000313" key="1">
    <source>
        <dbReference type="EMBL" id="KAI5679834.1"/>
    </source>
</evidence>
<dbReference type="EMBL" id="CM044701">
    <property type="protein sequence ID" value="KAI5679834.1"/>
    <property type="molecule type" value="Genomic_DNA"/>
</dbReference>
<gene>
    <name evidence="1" type="ORF">M9H77_01061</name>
</gene>
<sequence>MRRDANDTSEEFHEMSSDIDKSEIFVYPWMGIIANIPVETKGGRNVGKSGSAIKDDLIRKGFNPVRVIPIWNQKGFSGYAVVEFNSDWPGFCNAMEFEKSYEAACHGKRDYNEAYFKGDNLCGWVARASDYHSSDAIGIHLRKKGDLKTIAEIEAEEERKTLKLVTNLTNEIEMKNKCLQEIECKYNETSASLSSMINERDKMIKLYNEEIQKMQEIARGVAEKIFENHEKFTLGLNLQKEELTRREKELEKRQANNENDKIELEKQMNAEATLEQKKAERNLLKLNEEHKKEKEELHKKIIELQKELDAKQALELEIQRLRGAEQVMKHMEQDGDEQAKNELLDIQSKLKEKEEELENIGETTNHLINKERSSNDEIQGARKKLFEGLTEHGSHLSIGIKKMGELDFKLFQKALNGKFSRKEVDVKAAELCSLWQDHFRDANWHPFKVVKVEGSEEFKEIIDKDDEKLKGLMDEFGEQVYQIVVTSLKEMNEYNPSGRYPVPELWNFKKNRKASLKEAIEYILRLWSLWKQKQRKLKRKRTN</sequence>
<accession>A0ACC0C4I0</accession>
<comment type="caution">
    <text evidence="1">The sequence shown here is derived from an EMBL/GenBank/DDBJ whole genome shotgun (WGS) entry which is preliminary data.</text>
</comment>
<keyword evidence="2" id="KW-1185">Reference proteome</keyword>
<organism evidence="1 2">
    <name type="scientific">Catharanthus roseus</name>
    <name type="common">Madagascar periwinkle</name>
    <name type="synonym">Vinca rosea</name>
    <dbReference type="NCBI Taxonomy" id="4058"/>
    <lineage>
        <taxon>Eukaryota</taxon>
        <taxon>Viridiplantae</taxon>
        <taxon>Streptophyta</taxon>
        <taxon>Embryophyta</taxon>
        <taxon>Tracheophyta</taxon>
        <taxon>Spermatophyta</taxon>
        <taxon>Magnoliopsida</taxon>
        <taxon>eudicotyledons</taxon>
        <taxon>Gunneridae</taxon>
        <taxon>Pentapetalae</taxon>
        <taxon>asterids</taxon>
        <taxon>lamiids</taxon>
        <taxon>Gentianales</taxon>
        <taxon>Apocynaceae</taxon>
        <taxon>Rauvolfioideae</taxon>
        <taxon>Vinceae</taxon>
        <taxon>Catharanthinae</taxon>
        <taxon>Catharanthus</taxon>
    </lineage>
</organism>
<name>A0ACC0C4I0_CATRO</name>
<reference evidence="2" key="1">
    <citation type="journal article" date="2023" name="Nat. Plants">
        <title>Single-cell RNA sequencing provides a high-resolution roadmap for understanding the multicellular compartmentation of specialized metabolism.</title>
        <authorList>
            <person name="Sun S."/>
            <person name="Shen X."/>
            <person name="Li Y."/>
            <person name="Li Y."/>
            <person name="Wang S."/>
            <person name="Li R."/>
            <person name="Zhang H."/>
            <person name="Shen G."/>
            <person name="Guo B."/>
            <person name="Wei J."/>
            <person name="Xu J."/>
            <person name="St-Pierre B."/>
            <person name="Chen S."/>
            <person name="Sun C."/>
        </authorList>
    </citation>
    <scope>NUCLEOTIDE SEQUENCE [LARGE SCALE GENOMIC DNA]</scope>
</reference>
<dbReference type="Proteomes" id="UP001060085">
    <property type="component" value="Linkage Group LG01"/>
</dbReference>
<protein>
    <submittedName>
        <fullName evidence="1">Uncharacterized protein</fullName>
    </submittedName>
</protein>
<evidence type="ECO:0000313" key="2">
    <source>
        <dbReference type="Proteomes" id="UP001060085"/>
    </source>
</evidence>